<proteinExistence type="predicted"/>
<dbReference type="AlphaFoldDB" id="A0A8B5Y750"/>
<dbReference type="EMBL" id="NILC01000030">
    <property type="protein sequence ID" value="TWL22188.1"/>
    <property type="molecule type" value="Genomic_DNA"/>
</dbReference>
<evidence type="ECO:0000313" key="2">
    <source>
        <dbReference type="Proteomes" id="UP000435910"/>
    </source>
</evidence>
<comment type="caution">
    <text evidence="1">The sequence shown here is derived from an EMBL/GenBank/DDBJ whole genome shotgun (WGS) entry which is preliminary data.</text>
</comment>
<dbReference type="Proteomes" id="UP000435910">
    <property type="component" value="Unassembled WGS sequence"/>
</dbReference>
<evidence type="ECO:0000313" key="1">
    <source>
        <dbReference type="EMBL" id="TWL22188.1"/>
    </source>
</evidence>
<organism evidence="1 2">
    <name type="scientific">Bacillus licheniformis</name>
    <dbReference type="NCBI Taxonomy" id="1402"/>
    <lineage>
        <taxon>Bacteria</taxon>
        <taxon>Bacillati</taxon>
        <taxon>Bacillota</taxon>
        <taxon>Bacilli</taxon>
        <taxon>Bacillales</taxon>
        <taxon>Bacillaceae</taxon>
        <taxon>Bacillus</taxon>
    </lineage>
</organism>
<gene>
    <name evidence="1" type="ORF">CHCC16736_0651</name>
</gene>
<protein>
    <submittedName>
        <fullName evidence="1">Uncharacterized protein</fullName>
    </submittedName>
</protein>
<sequence>MMRKLFHFYDRIFVEETLDKGNLFQSSFVYRYAKTIS</sequence>
<name>A0A8B5Y750_BACLI</name>
<accession>A0A8B5Y750</accession>
<reference evidence="1 2" key="1">
    <citation type="submission" date="2019-06" db="EMBL/GenBank/DDBJ databases">
        <title>Genome sequence analysis of &gt;100 Bacillus licheniformis strains suggests intrinsic resistance to this species.</title>
        <authorList>
            <person name="Wels M."/>
            <person name="Siezen R.J."/>
            <person name="Johansen E."/>
            <person name="Stuer-Lauridsen B."/>
            <person name="Bjerre K."/>
            <person name="Nielsen B.K.K."/>
        </authorList>
    </citation>
    <scope>NUCLEOTIDE SEQUENCE [LARGE SCALE GENOMIC DNA]</scope>
    <source>
        <strain evidence="1 2">BAC-16736</strain>
    </source>
</reference>